<sequence length="424" mass="47073">MAVSSSVGTTQSLCERVFGLKLQEGPIPVDEAGWPFRYLQMALTPVYQANAPPLDKVIFAAPGSKRQQEGKGMNNPKVRKRRKIVAMSRELTKVGSNEPMKVQSQEPMKVQSQEPMKKNLMVPGKELMKKNPDSSGQTGSKGGANVEQSKSFNVSSLLDFDPSSVGEPLIADSPSISPLIAAVIATKIEDIIKQLETSIEQLVINCEEIRVLFESIADELPVNLKQILRPTAHMGFLREDVRAATSRIASRNNQPALQEEIIKECSTANKFKLALDDQTTETSLSSAWQELEAKMTQLTEEIKRLQQELADVEAAIAANNVEVKKTADSKRQLSMDLKASLSHIHSMNTGLISGSDKLDHQIISLADAIRNKAFATEPAYWLACLPQVHLWTLSLCVCVYIYLNLHRLHLWPMAIFGQHLQMRY</sequence>
<evidence type="ECO:0000256" key="2">
    <source>
        <dbReference type="SAM" id="MobiDB-lite"/>
    </source>
</evidence>
<organism evidence="3 4">
    <name type="scientific">Paspalum notatum var. saurae</name>
    <dbReference type="NCBI Taxonomy" id="547442"/>
    <lineage>
        <taxon>Eukaryota</taxon>
        <taxon>Viridiplantae</taxon>
        <taxon>Streptophyta</taxon>
        <taxon>Embryophyta</taxon>
        <taxon>Tracheophyta</taxon>
        <taxon>Spermatophyta</taxon>
        <taxon>Magnoliopsida</taxon>
        <taxon>Liliopsida</taxon>
        <taxon>Poales</taxon>
        <taxon>Poaceae</taxon>
        <taxon>PACMAD clade</taxon>
        <taxon>Panicoideae</taxon>
        <taxon>Andropogonodae</taxon>
        <taxon>Paspaleae</taxon>
        <taxon>Paspalinae</taxon>
        <taxon>Paspalum</taxon>
    </lineage>
</organism>
<dbReference type="EMBL" id="CP144745">
    <property type="protein sequence ID" value="WVZ49932.1"/>
    <property type="molecule type" value="Genomic_DNA"/>
</dbReference>
<feature type="coiled-coil region" evidence="1">
    <location>
        <begin position="185"/>
        <end position="212"/>
    </location>
</feature>
<name>A0AAQ3PG47_PASNO</name>
<dbReference type="Proteomes" id="UP001341281">
    <property type="component" value="Chromosome 01"/>
</dbReference>
<evidence type="ECO:0000256" key="1">
    <source>
        <dbReference type="SAM" id="Coils"/>
    </source>
</evidence>
<feature type="coiled-coil region" evidence="1">
    <location>
        <begin position="288"/>
        <end position="322"/>
    </location>
</feature>
<feature type="non-terminal residue" evidence="3">
    <location>
        <position position="1"/>
    </location>
</feature>
<evidence type="ECO:0000313" key="4">
    <source>
        <dbReference type="Proteomes" id="UP001341281"/>
    </source>
</evidence>
<feature type="region of interest" description="Disordered" evidence="2">
    <location>
        <begin position="126"/>
        <end position="147"/>
    </location>
</feature>
<reference evidence="3 4" key="1">
    <citation type="submission" date="2024-02" db="EMBL/GenBank/DDBJ databases">
        <title>High-quality chromosome-scale genome assembly of Pensacola bahiagrass (Paspalum notatum Flugge var. saurae).</title>
        <authorList>
            <person name="Vega J.M."/>
            <person name="Podio M."/>
            <person name="Orjuela J."/>
            <person name="Siena L.A."/>
            <person name="Pessino S.C."/>
            <person name="Combes M.C."/>
            <person name="Mariac C."/>
            <person name="Albertini E."/>
            <person name="Pupilli F."/>
            <person name="Ortiz J.P.A."/>
            <person name="Leblanc O."/>
        </authorList>
    </citation>
    <scope>NUCLEOTIDE SEQUENCE [LARGE SCALE GENOMIC DNA]</scope>
    <source>
        <strain evidence="3">R1</strain>
        <tissue evidence="3">Leaf</tissue>
    </source>
</reference>
<keyword evidence="1" id="KW-0175">Coiled coil</keyword>
<keyword evidence="4" id="KW-1185">Reference proteome</keyword>
<proteinExistence type="predicted"/>
<accession>A0AAQ3PG47</accession>
<gene>
    <name evidence="3" type="ORF">U9M48_001247</name>
</gene>
<evidence type="ECO:0000313" key="3">
    <source>
        <dbReference type="EMBL" id="WVZ49932.1"/>
    </source>
</evidence>
<dbReference type="AlphaFoldDB" id="A0AAQ3PG47"/>
<protein>
    <submittedName>
        <fullName evidence="3">Uncharacterized protein</fullName>
    </submittedName>
</protein>